<keyword evidence="2" id="KW-1133">Transmembrane helix</keyword>
<feature type="chain" id="PRO_5039593664" evidence="3">
    <location>
        <begin position="24"/>
        <end position="364"/>
    </location>
</feature>
<feature type="transmembrane region" description="Helical" evidence="2">
    <location>
        <begin position="338"/>
        <end position="356"/>
    </location>
</feature>
<evidence type="ECO:0000256" key="3">
    <source>
        <dbReference type="SAM" id="SignalP"/>
    </source>
</evidence>
<evidence type="ECO:0000256" key="2">
    <source>
        <dbReference type="SAM" id="Phobius"/>
    </source>
</evidence>
<sequence>MIMPVRGLAALAAAGALALPADAPAPSDPALGGTLLTVVTTTPLGPSDLVATDPRTGASRTRRLPFPVTTLGYDPVGHRALGLAVRDARGVHLVAVADDGPAYDLGGLPAWLAAARAGDVVAGRLVVLVGPAVVTVAVTPHPHIAAVRPVGPLPLGDLAADGTGGLVGVGPTGTLARLDPATGTVRYTRVPGLPAGYADAVARADPTTLYAWLRGPAGARTLWRIPLRGNGSAQRVGTMPAAYDADAAWRPGAVASPPPRSPTPTPTTSPTPTPTTPSPRPSAPSPTPSGSTAAPVVPSRTPPGTHPAVPAPSPPHHRYRTAEPVAYRPTMTAARRRWLISSLALLLVASLLATRVRRLRAARR</sequence>
<keyword evidence="3" id="KW-0732">Signal</keyword>
<dbReference type="Proteomes" id="UP000612808">
    <property type="component" value="Unassembled WGS sequence"/>
</dbReference>
<feature type="compositionally biased region" description="Pro residues" evidence="1">
    <location>
        <begin position="256"/>
        <end position="287"/>
    </location>
</feature>
<keyword evidence="2" id="KW-0812">Transmembrane</keyword>
<name>A0A8J3NB48_9ACTN</name>
<feature type="compositionally biased region" description="Pro residues" evidence="1">
    <location>
        <begin position="300"/>
        <end position="314"/>
    </location>
</feature>
<comment type="caution">
    <text evidence="4">The sequence shown here is derived from an EMBL/GenBank/DDBJ whole genome shotgun (WGS) entry which is preliminary data.</text>
</comment>
<dbReference type="EMBL" id="BOMB01000020">
    <property type="protein sequence ID" value="GID12726.1"/>
    <property type="molecule type" value="Genomic_DNA"/>
</dbReference>
<evidence type="ECO:0000313" key="4">
    <source>
        <dbReference type="EMBL" id="GID12726.1"/>
    </source>
</evidence>
<reference evidence="4" key="1">
    <citation type="submission" date="2021-01" db="EMBL/GenBank/DDBJ databases">
        <title>Whole genome shotgun sequence of Actinocatenispora rupis NBRC 107355.</title>
        <authorList>
            <person name="Komaki H."/>
            <person name="Tamura T."/>
        </authorList>
    </citation>
    <scope>NUCLEOTIDE SEQUENCE</scope>
    <source>
        <strain evidence="4">NBRC 107355</strain>
    </source>
</reference>
<dbReference type="RefSeq" id="WP_203658952.1">
    <property type="nucleotide sequence ID" value="NZ_BAAAZM010000024.1"/>
</dbReference>
<keyword evidence="2" id="KW-0472">Membrane</keyword>
<dbReference type="AlphaFoldDB" id="A0A8J3NB48"/>
<gene>
    <name evidence="4" type="ORF">Aru02nite_36150</name>
</gene>
<accession>A0A8J3NB48</accession>
<protein>
    <submittedName>
        <fullName evidence="4">Uncharacterized protein</fullName>
    </submittedName>
</protein>
<organism evidence="4 5">
    <name type="scientific">Actinocatenispora rupis</name>
    <dbReference type="NCBI Taxonomy" id="519421"/>
    <lineage>
        <taxon>Bacteria</taxon>
        <taxon>Bacillati</taxon>
        <taxon>Actinomycetota</taxon>
        <taxon>Actinomycetes</taxon>
        <taxon>Micromonosporales</taxon>
        <taxon>Micromonosporaceae</taxon>
        <taxon>Actinocatenispora</taxon>
    </lineage>
</organism>
<feature type="region of interest" description="Disordered" evidence="1">
    <location>
        <begin position="250"/>
        <end position="319"/>
    </location>
</feature>
<proteinExistence type="predicted"/>
<feature type="signal peptide" evidence="3">
    <location>
        <begin position="1"/>
        <end position="23"/>
    </location>
</feature>
<evidence type="ECO:0000313" key="5">
    <source>
        <dbReference type="Proteomes" id="UP000612808"/>
    </source>
</evidence>
<evidence type="ECO:0000256" key="1">
    <source>
        <dbReference type="SAM" id="MobiDB-lite"/>
    </source>
</evidence>
<keyword evidence="5" id="KW-1185">Reference proteome</keyword>